<feature type="region of interest" description="Disordered" evidence="1">
    <location>
        <begin position="251"/>
        <end position="284"/>
    </location>
</feature>
<evidence type="ECO:0000256" key="1">
    <source>
        <dbReference type="SAM" id="MobiDB-lite"/>
    </source>
</evidence>
<feature type="compositionally biased region" description="Basic and acidic residues" evidence="1">
    <location>
        <begin position="251"/>
        <end position="265"/>
    </location>
</feature>
<sequence>MTLQFLLNQLDLSSNWTHMGPPLIGRLKLWQRIAHLAWLQGEDPGVPATLVKSMLWDMTTRPPALSHLVLRAVLCDEKRPSIWRLASPHTYTREYPKLVDSLAVALCSTIRGDSAVDATNLIDLFLAQISLARVIWWMVLSAPYDPDWRPLRTDIHIISHILELRPSWWIRNINQLRGYHEETRRIRDYALHITKEVLQCGPCRDCLYVAPPETFGVWVHDLDDTRSAFLSSHENRDAALVELAAHADEPIDEHPHYDYGKLEDWKSDDEEENEDDEDGDETGQ</sequence>
<dbReference type="AlphaFoldDB" id="A0A166A7N1"/>
<dbReference type="EMBL" id="KV426076">
    <property type="protein sequence ID" value="KZV89299.1"/>
    <property type="molecule type" value="Genomic_DNA"/>
</dbReference>
<organism evidence="2 3">
    <name type="scientific">Exidia glandulosa HHB12029</name>
    <dbReference type="NCBI Taxonomy" id="1314781"/>
    <lineage>
        <taxon>Eukaryota</taxon>
        <taxon>Fungi</taxon>
        <taxon>Dikarya</taxon>
        <taxon>Basidiomycota</taxon>
        <taxon>Agaricomycotina</taxon>
        <taxon>Agaricomycetes</taxon>
        <taxon>Auriculariales</taxon>
        <taxon>Exidiaceae</taxon>
        <taxon>Exidia</taxon>
    </lineage>
</organism>
<evidence type="ECO:0000313" key="2">
    <source>
        <dbReference type="EMBL" id="KZV89299.1"/>
    </source>
</evidence>
<accession>A0A166A7N1</accession>
<name>A0A166A7N1_EXIGL</name>
<feature type="compositionally biased region" description="Acidic residues" evidence="1">
    <location>
        <begin position="266"/>
        <end position="284"/>
    </location>
</feature>
<reference evidence="2 3" key="1">
    <citation type="journal article" date="2016" name="Mol. Biol. Evol.">
        <title>Comparative Genomics of Early-Diverging Mushroom-Forming Fungi Provides Insights into the Origins of Lignocellulose Decay Capabilities.</title>
        <authorList>
            <person name="Nagy L.G."/>
            <person name="Riley R."/>
            <person name="Tritt A."/>
            <person name="Adam C."/>
            <person name="Daum C."/>
            <person name="Floudas D."/>
            <person name="Sun H."/>
            <person name="Yadav J.S."/>
            <person name="Pangilinan J."/>
            <person name="Larsson K.H."/>
            <person name="Matsuura K."/>
            <person name="Barry K."/>
            <person name="Labutti K."/>
            <person name="Kuo R."/>
            <person name="Ohm R.A."/>
            <person name="Bhattacharya S.S."/>
            <person name="Shirouzu T."/>
            <person name="Yoshinaga Y."/>
            <person name="Martin F.M."/>
            <person name="Grigoriev I.V."/>
            <person name="Hibbett D.S."/>
        </authorList>
    </citation>
    <scope>NUCLEOTIDE SEQUENCE [LARGE SCALE GENOMIC DNA]</scope>
    <source>
        <strain evidence="2 3">HHB12029</strain>
    </source>
</reference>
<dbReference type="Proteomes" id="UP000077266">
    <property type="component" value="Unassembled WGS sequence"/>
</dbReference>
<evidence type="ECO:0000313" key="3">
    <source>
        <dbReference type="Proteomes" id="UP000077266"/>
    </source>
</evidence>
<proteinExistence type="predicted"/>
<gene>
    <name evidence="2" type="ORF">EXIGLDRAFT_148742</name>
</gene>
<protein>
    <submittedName>
        <fullName evidence="2">Uncharacterized protein</fullName>
    </submittedName>
</protein>
<keyword evidence="3" id="KW-1185">Reference proteome</keyword>
<dbReference type="InParanoid" id="A0A166A7N1"/>